<dbReference type="SUPFAM" id="SSF53474">
    <property type="entry name" value="alpha/beta-Hydrolases"/>
    <property type="match status" value="1"/>
</dbReference>
<evidence type="ECO:0000256" key="1">
    <source>
        <dbReference type="SAM" id="MobiDB-lite"/>
    </source>
</evidence>
<organism evidence="5 6">
    <name type="scientific">Musa balbisiana</name>
    <name type="common">Banana</name>
    <dbReference type="NCBI Taxonomy" id="52838"/>
    <lineage>
        <taxon>Eukaryota</taxon>
        <taxon>Viridiplantae</taxon>
        <taxon>Streptophyta</taxon>
        <taxon>Embryophyta</taxon>
        <taxon>Tracheophyta</taxon>
        <taxon>Spermatophyta</taxon>
        <taxon>Magnoliopsida</taxon>
        <taxon>Liliopsida</taxon>
        <taxon>Zingiberales</taxon>
        <taxon>Musaceae</taxon>
        <taxon>Musa</taxon>
    </lineage>
</organism>
<dbReference type="InterPro" id="IPR053781">
    <property type="entry name" value="F-box_AtFBL13-like"/>
</dbReference>
<dbReference type="AlphaFoldDB" id="A0A4S8K8U4"/>
<evidence type="ECO:0008006" key="7">
    <source>
        <dbReference type="Google" id="ProtNLM"/>
    </source>
</evidence>
<protein>
    <recommendedName>
        <fullName evidence="7">F-box domain-containing protein</fullName>
    </recommendedName>
</protein>
<dbReference type="CDD" id="cd22160">
    <property type="entry name" value="F-box_AtFBL13-like"/>
    <property type="match status" value="1"/>
</dbReference>
<sequence>MTVASDWAHNDALPEAAFTAINNKYMCIHEHDRHRATRKTTSSFLGCSPLSLCFCSAFSFLLYQFVAFRIRRGGGGGEIAAMAKGSPEAAVNGGGGEGTKSEAAELAAHPYDFHVSGPRNLSSPNWRDLIRSSWRDPNYKRMVIACFVQAVYLLELDRQEERTEENGLAPKWWKPSKYKLTQTLTDKRDGSIYGAVLEWDRSAALSELILMRPAGAPRAVLALRGTLLKSPTIRRDLEDDLRFLAWESLKGSVRFHGALEALKVMVDKFGSNNVCIGGHSLGAGFALQVGKALAKEGILVECHLFNPPSVSLAMSFRNIGEKAGFLWKKIKDSLPSKVQVAVDGEENAPANGGKTFCNEIKKWVPHLYVNNSDYICCYYTDPSGAVVATDVSSDKAKMINSPGEVVAKLFVMNKGPQKFLEAHGLEQWWSDDMELQQALHHTLQAVQSCWVSVTEREREREGERERRSDRISELTDELLLFILSELPIGDAAATAVLSKRWKDLFPSLPRFRIEFGRAGALPTFETVRSIICTRDSPLTSFHMQTSNEVHYGRFRQMVHSLSATSIQELAVSQGGSVFLLIPKCIFSCRTLKKIELWRCFLLVPSAFTGLPCLQRLLLVQFLFLDVGFDKMLSCCSALKESVLSNPVYANKLEIRSNSLARLKVSANEPFHILIERAPLLAEVAIRFNHGVPEDQRDEAVEWLVALLRDWSVVTEELAGWKPLGRIEEAVSEAAIHGKRISPDGEASSPQRSQLRGSDHRRKSTLSACRMMVSLFNRCICGNQMEITAYAAPSLEHLWDVETPPECVGNRLRTATLYLDRILPLSIPFVEFLLMNAGVLQKMTLVFGEFWIPTSLKSVQEKPWRVPKASDGVDIELITTWWMPGPFKEPTFEPIHLR</sequence>
<dbReference type="InterPro" id="IPR036047">
    <property type="entry name" value="F-box-like_dom_sf"/>
</dbReference>
<gene>
    <name evidence="5" type="ORF">C4D60_Mb04t01160</name>
</gene>
<dbReference type="InterPro" id="IPR029058">
    <property type="entry name" value="AB_hydrolase_fold"/>
</dbReference>
<keyword evidence="2" id="KW-1133">Transmembrane helix</keyword>
<dbReference type="SUPFAM" id="SSF81383">
    <property type="entry name" value="F-box domain"/>
    <property type="match status" value="1"/>
</dbReference>
<keyword evidence="2" id="KW-0472">Membrane</keyword>
<name>A0A4S8K8U4_MUSBA</name>
<proteinExistence type="predicted"/>
<feature type="transmembrane region" description="Helical" evidence="2">
    <location>
        <begin position="43"/>
        <end position="63"/>
    </location>
</feature>
<dbReference type="PANTHER" id="PTHR31479:SF40">
    <property type="entry name" value="OS01G0751600 PROTEIN"/>
    <property type="match status" value="1"/>
</dbReference>
<evidence type="ECO:0000256" key="2">
    <source>
        <dbReference type="SAM" id="Phobius"/>
    </source>
</evidence>
<dbReference type="InterPro" id="IPR001810">
    <property type="entry name" value="F-box_dom"/>
</dbReference>
<dbReference type="EMBL" id="PYDT01000001">
    <property type="protein sequence ID" value="THU71417.1"/>
    <property type="molecule type" value="Genomic_DNA"/>
</dbReference>
<comment type="caution">
    <text evidence="5">The sequence shown here is derived from an EMBL/GenBank/DDBJ whole genome shotgun (WGS) entry which is preliminary data.</text>
</comment>
<feature type="domain" description="F-box/LRR-repeat protein 15/At3g58940/PEG3-like LRR" evidence="4">
    <location>
        <begin position="556"/>
        <end position="697"/>
    </location>
</feature>
<evidence type="ECO:0000259" key="4">
    <source>
        <dbReference type="Pfam" id="PF24758"/>
    </source>
</evidence>
<dbReference type="SUPFAM" id="SSF52047">
    <property type="entry name" value="RNI-like"/>
    <property type="match status" value="1"/>
</dbReference>
<reference evidence="5 6" key="1">
    <citation type="journal article" date="2019" name="Nat. Plants">
        <title>Genome sequencing of Musa balbisiana reveals subgenome evolution and function divergence in polyploid bananas.</title>
        <authorList>
            <person name="Yao X."/>
        </authorList>
    </citation>
    <scope>NUCLEOTIDE SEQUENCE [LARGE SCALE GENOMIC DNA]</scope>
    <source>
        <strain evidence="6">cv. DH-PKW</strain>
        <tissue evidence="5">Leaves</tissue>
    </source>
</reference>
<keyword evidence="2" id="KW-0812">Transmembrane</keyword>
<feature type="domain" description="F-box" evidence="3">
    <location>
        <begin position="471"/>
        <end position="511"/>
    </location>
</feature>
<feature type="region of interest" description="Disordered" evidence="1">
    <location>
        <begin position="738"/>
        <end position="760"/>
    </location>
</feature>
<dbReference type="Pfam" id="PF24758">
    <property type="entry name" value="LRR_At5g56370"/>
    <property type="match status" value="1"/>
</dbReference>
<accession>A0A4S8K8U4</accession>
<dbReference type="InterPro" id="IPR055411">
    <property type="entry name" value="LRR_FXL15/At3g58940/PEG3-like"/>
</dbReference>
<dbReference type="PANTHER" id="PTHR31479">
    <property type="entry name" value="ALPHA/BETA-HYDROLASES SUPERFAMILY PROTEIN"/>
    <property type="match status" value="1"/>
</dbReference>
<dbReference type="Pfam" id="PF00646">
    <property type="entry name" value="F-box"/>
    <property type="match status" value="1"/>
</dbReference>
<dbReference type="Proteomes" id="UP000317650">
    <property type="component" value="Chromosome 4"/>
</dbReference>
<evidence type="ECO:0000313" key="5">
    <source>
        <dbReference type="EMBL" id="THU71417.1"/>
    </source>
</evidence>
<evidence type="ECO:0000259" key="3">
    <source>
        <dbReference type="Pfam" id="PF00646"/>
    </source>
</evidence>
<keyword evidence="6" id="KW-1185">Reference proteome</keyword>
<evidence type="ECO:0000313" key="6">
    <source>
        <dbReference type="Proteomes" id="UP000317650"/>
    </source>
</evidence>